<dbReference type="GO" id="GO:0005524">
    <property type="term" value="F:ATP binding"/>
    <property type="evidence" value="ECO:0007669"/>
    <property type="project" value="UniProtKB-ARBA"/>
</dbReference>
<dbReference type="EC" id="5.1.1.18" evidence="14"/>
<evidence type="ECO:0000256" key="8">
    <source>
        <dbReference type="ARBA" id="ARBA00042605"/>
    </source>
</evidence>
<dbReference type="GO" id="GO:0070178">
    <property type="term" value="P:D-serine metabolic process"/>
    <property type="evidence" value="ECO:0007669"/>
    <property type="project" value="UniProtKB-ARBA"/>
</dbReference>
<dbReference type="InterPro" id="IPR036052">
    <property type="entry name" value="TrpB-like_PALP_sf"/>
</dbReference>
<comment type="similarity">
    <text evidence="2">Belongs to the serine/threonine dehydratase family.</text>
</comment>
<dbReference type="GO" id="GO:0004794">
    <property type="term" value="F:threonine deaminase activity"/>
    <property type="evidence" value="ECO:0007669"/>
    <property type="project" value="TreeGrafter"/>
</dbReference>
<organism evidence="21 22">
    <name type="scientific">Desmophyllum pertusum</name>
    <dbReference type="NCBI Taxonomy" id="174260"/>
    <lineage>
        <taxon>Eukaryota</taxon>
        <taxon>Metazoa</taxon>
        <taxon>Cnidaria</taxon>
        <taxon>Anthozoa</taxon>
        <taxon>Hexacorallia</taxon>
        <taxon>Scleractinia</taxon>
        <taxon>Caryophylliina</taxon>
        <taxon>Caryophylliidae</taxon>
        <taxon>Desmophyllum</taxon>
    </lineage>
</organism>
<dbReference type="GO" id="GO:0030378">
    <property type="term" value="F:serine racemase activity"/>
    <property type="evidence" value="ECO:0007669"/>
    <property type="project" value="UniProtKB-EC"/>
</dbReference>
<evidence type="ECO:0000256" key="7">
    <source>
        <dbReference type="ARBA" id="ARBA00041766"/>
    </source>
</evidence>
<dbReference type="GO" id="GO:0006565">
    <property type="term" value="P:L-serine catabolic process"/>
    <property type="evidence" value="ECO:0007669"/>
    <property type="project" value="TreeGrafter"/>
</dbReference>
<dbReference type="PANTHER" id="PTHR48078">
    <property type="entry name" value="THREONINE DEHYDRATASE, MITOCHONDRIAL-RELATED"/>
    <property type="match status" value="1"/>
</dbReference>
<keyword evidence="4" id="KW-0663">Pyridoxal phosphate</keyword>
<evidence type="ECO:0000256" key="15">
    <source>
        <dbReference type="ARBA" id="ARBA00070760"/>
    </source>
</evidence>
<dbReference type="FunFam" id="3.40.50.1100:FF:000041">
    <property type="entry name" value="Threonine ammonia-lyase, variant"/>
    <property type="match status" value="1"/>
</dbReference>
<reference evidence="21" key="1">
    <citation type="submission" date="2023-01" db="EMBL/GenBank/DDBJ databases">
        <title>Genome assembly of the deep-sea coral Lophelia pertusa.</title>
        <authorList>
            <person name="Herrera S."/>
            <person name="Cordes E."/>
        </authorList>
    </citation>
    <scope>NUCLEOTIDE SEQUENCE</scope>
    <source>
        <strain evidence="21">USNM1676648</strain>
        <tissue evidence="21">Polyp</tissue>
    </source>
</reference>
<dbReference type="Proteomes" id="UP001163046">
    <property type="component" value="Unassembled WGS sequence"/>
</dbReference>
<dbReference type="OrthoDB" id="5980461at2759"/>
<evidence type="ECO:0000256" key="19">
    <source>
        <dbReference type="SAM" id="MobiDB-lite"/>
    </source>
</evidence>
<evidence type="ECO:0000256" key="11">
    <source>
        <dbReference type="ARBA" id="ARBA00051769"/>
    </source>
</evidence>
<evidence type="ECO:0000256" key="6">
    <source>
        <dbReference type="ARBA" id="ARBA00031418"/>
    </source>
</evidence>
<evidence type="ECO:0000256" key="9">
    <source>
        <dbReference type="ARBA" id="ARBA00049406"/>
    </source>
</evidence>
<evidence type="ECO:0000256" key="14">
    <source>
        <dbReference type="ARBA" id="ARBA00066592"/>
    </source>
</evidence>
<protein>
    <recommendedName>
        <fullName evidence="15">Serine racemase</fullName>
        <ecNumber evidence="3">4.3.1.17</ecNumber>
        <ecNumber evidence="13">4.3.1.18</ecNumber>
        <ecNumber evidence="14">5.1.1.18</ecNumber>
    </recommendedName>
    <alternativeName>
        <fullName evidence="16">D-serine ammonia-lyase</fullName>
    </alternativeName>
    <alternativeName>
        <fullName evidence="18">D-serine dehydratase</fullName>
    </alternativeName>
    <alternativeName>
        <fullName evidence="17">L-serine ammonia-lyase</fullName>
    </alternativeName>
    <alternativeName>
        <fullName evidence="7">L-serine deaminase</fullName>
    </alternativeName>
    <alternativeName>
        <fullName evidence="6">L-serine dehydratase</fullName>
    </alternativeName>
    <alternativeName>
        <fullName evidence="8">L-threonine dehydratase</fullName>
    </alternativeName>
</protein>
<comment type="catalytic activity">
    <reaction evidence="9">
        <text>L-serine = pyruvate + NH4(+)</text>
        <dbReference type="Rhea" id="RHEA:19169"/>
        <dbReference type="ChEBI" id="CHEBI:15361"/>
        <dbReference type="ChEBI" id="CHEBI:28938"/>
        <dbReference type="ChEBI" id="CHEBI:33384"/>
        <dbReference type="EC" id="4.3.1.17"/>
    </reaction>
</comment>
<evidence type="ECO:0000313" key="22">
    <source>
        <dbReference type="Proteomes" id="UP001163046"/>
    </source>
</evidence>
<feature type="region of interest" description="Disordered" evidence="19">
    <location>
        <begin position="1"/>
        <end position="21"/>
    </location>
</feature>
<evidence type="ECO:0000313" key="21">
    <source>
        <dbReference type="EMBL" id="KAJ7386379.1"/>
    </source>
</evidence>
<name>A0A9W9ZUT1_9CNID</name>
<dbReference type="Pfam" id="PF00291">
    <property type="entry name" value="PALP"/>
    <property type="match status" value="1"/>
</dbReference>
<dbReference type="GO" id="GO:0006567">
    <property type="term" value="P:L-threonine catabolic process"/>
    <property type="evidence" value="ECO:0007669"/>
    <property type="project" value="TreeGrafter"/>
</dbReference>
<dbReference type="EMBL" id="MU825876">
    <property type="protein sequence ID" value="KAJ7386379.1"/>
    <property type="molecule type" value="Genomic_DNA"/>
</dbReference>
<dbReference type="EC" id="4.3.1.18" evidence="13"/>
<evidence type="ECO:0000256" key="4">
    <source>
        <dbReference type="ARBA" id="ARBA00022898"/>
    </source>
</evidence>
<dbReference type="GO" id="GO:0030170">
    <property type="term" value="F:pyridoxal phosphate binding"/>
    <property type="evidence" value="ECO:0007669"/>
    <property type="project" value="UniProtKB-ARBA"/>
</dbReference>
<comment type="caution">
    <text evidence="21">The sequence shown here is derived from an EMBL/GenBank/DDBJ whole genome shotgun (WGS) entry which is preliminary data.</text>
</comment>
<comment type="cofactor">
    <cofactor evidence="1">
        <name>pyridoxal 5'-phosphate</name>
        <dbReference type="ChEBI" id="CHEBI:597326"/>
    </cofactor>
</comment>
<dbReference type="EC" id="4.3.1.17" evidence="3"/>
<evidence type="ECO:0000256" key="16">
    <source>
        <dbReference type="ARBA" id="ARBA00076108"/>
    </source>
</evidence>
<comment type="catalytic activity">
    <reaction evidence="11">
        <text>L-serine = D-serine</text>
        <dbReference type="Rhea" id="RHEA:10980"/>
        <dbReference type="ChEBI" id="CHEBI:33384"/>
        <dbReference type="ChEBI" id="CHEBI:35247"/>
        <dbReference type="EC" id="5.1.1.18"/>
    </reaction>
</comment>
<dbReference type="SUPFAM" id="SSF53686">
    <property type="entry name" value="Tryptophan synthase beta subunit-like PLP-dependent enzymes"/>
    <property type="match status" value="1"/>
</dbReference>
<keyword evidence="5" id="KW-0456">Lyase</keyword>
<evidence type="ECO:0000256" key="18">
    <source>
        <dbReference type="ARBA" id="ARBA00081761"/>
    </source>
</evidence>
<dbReference type="AlphaFoldDB" id="A0A9W9ZUT1"/>
<dbReference type="Gene3D" id="3.40.50.1100">
    <property type="match status" value="2"/>
</dbReference>
<gene>
    <name evidence="21" type="ORF">OS493_008502</name>
</gene>
<dbReference type="GO" id="GO:0009097">
    <property type="term" value="P:isoleucine biosynthetic process"/>
    <property type="evidence" value="ECO:0007669"/>
    <property type="project" value="TreeGrafter"/>
</dbReference>
<evidence type="ECO:0000256" key="12">
    <source>
        <dbReference type="ARBA" id="ARBA00056426"/>
    </source>
</evidence>
<evidence type="ECO:0000256" key="1">
    <source>
        <dbReference type="ARBA" id="ARBA00001933"/>
    </source>
</evidence>
<evidence type="ECO:0000259" key="20">
    <source>
        <dbReference type="Pfam" id="PF00291"/>
    </source>
</evidence>
<evidence type="ECO:0000256" key="5">
    <source>
        <dbReference type="ARBA" id="ARBA00023239"/>
    </source>
</evidence>
<comment type="function">
    <text evidence="12">Catalyzes the synthesis of D-serine from L-serine. D-serine is a key coagonist with glutamate at NMDA receptors. Has dehydratase activity towards both L-serine and D-serine.</text>
</comment>
<feature type="domain" description="Tryptophan synthase beta chain-like PALP" evidence="20">
    <location>
        <begin position="66"/>
        <end position="178"/>
    </location>
</feature>
<evidence type="ECO:0000256" key="13">
    <source>
        <dbReference type="ARBA" id="ARBA00066349"/>
    </source>
</evidence>
<dbReference type="GO" id="GO:0003941">
    <property type="term" value="F:L-serine ammonia-lyase activity"/>
    <property type="evidence" value="ECO:0007669"/>
    <property type="project" value="UniProtKB-EC"/>
</dbReference>
<evidence type="ECO:0000256" key="3">
    <source>
        <dbReference type="ARBA" id="ARBA00012093"/>
    </source>
</evidence>
<evidence type="ECO:0000256" key="2">
    <source>
        <dbReference type="ARBA" id="ARBA00010869"/>
    </source>
</evidence>
<dbReference type="InterPro" id="IPR001926">
    <property type="entry name" value="TrpB-like_PALP"/>
</dbReference>
<keyword evidence="22" id="KW-1185">Reference proteome</keyword>
<dbReference type="InterPro" id="IPR050147">
    <property type="entry name" value="Ser/Thr_Dehydratase"/>
</dbReference>
<comment type="catalytic activity">
    <reaction evidence="10">
        <text>D-serine = pyruvate + NH4(+)</text>
        <dbReference type="Rhea" id="RHEA:13977"/>
        <dbReference type="ChEBI" id="CHEBI:15361"/>
        <dbReference type="ChEBI" id="CHEBI:28938"/>
        <dbReference type="ChEBI" id="CHEBI:35247"/>
        <dbReference type="EC" id="4.3.1.18"/>
    </reaction>
</comment>
<accession>A0A9W9ZUT1</accession>
<evidence type="ECO:0000256" key="17">
    <source>
        <dbReference type="ARBA" id="ARBA00081060"/>
    </source>
</evidence>
<proteinExistence type="inferred from homology"/>
<evidence type="ECO:0000256" key="10">
    <source>
        <dbReference type="ARBA" id="ARBA00050422"/>
    </source>
</evidence>
<dbReference type="GO" id="GO:0008721">
    <property type="term" value="F:D-serine ammonia-lyase activity"/>
    <property type="evidence" value="ECO:0007669"/>
    <property type="project" value="UniProtKB-EC"/>
</dbReference>
<sequence>MTTESKPRRNTCGPYDESLNPFAQPRTSVAFSEELRNKLQQMGFGGDTSKPIGIEFEDIVAASFRIRKGVGKTPCEKCSIPELSNMEVFFKKKIYTPQEERGAINSLLLLSEDQKDRGVITATAGNHGIALAFHGQALGIPVHVILPEHSPLIKQTMCKKFGAKVVIKGSNQWEASKICLYVAVYYITQSTYYTVNSL</sequence>
<dbReference type="PANTHER" id="PTHR48078:SF19">
    <property type="entry name" value="ACT DOMAIN-CONTAINING PROTEIN"/>
    <property type="match status" value="1"/>
</dbReference>